<evidence type="ECO:0000313" key="2">
    <source>
        <dbReference type="EMBL" id="GER47801.1"/>
    </source>
</evidence>
<organism evidence="2 3">
    <name type="scientific">Striga asiatica</name>
    <name type="common">Asiatic witchweed</name>
    <name type="synonym">Buchnera asiatica</name>
    <dbReference type="NCBI Taxonomy" id="4170"/>
    <lineage>
        <taxon>Eukaryota</taxon>
        <taxon>Viridiplantae</taxon>
        <taxon>Streptophyta</taxon>
        <taxon>Embryophyta</taxon>
        <taxon>Tracheophyta</taxon>
        <taxon>Spermatophyta</taxon>
        <taxon>Magnoliopsida</taxon>
        <taxon>eudicotyledons</taxon>
        <taxon>Gunneridae</taxon>
        <taxon>Pentapetalae</taxon>
        <taxon>asterids</taxon>
        <taxon>lamiids</taxon>
        <taxon>Lamiales</taxon>
        <taxon>Orobanchaceae</taxon>
        <taxon>Buchnereae</taxon>
        <taxon>Striga</taxon>
    </lineage>
</organism>
<feature type="compositionally biased region" description="Basic and acidic residues" evidence="1">
    <location>
        <begin position="131"/>
        <end position="145"/>
    </location>
</feature>
<gene>
    <name evidence="2" type="ORF">STAS_24932</name>
</gene>
<keyword evidence="3" id="KW-1185">Reference proteome</keyword>
<feature type="region of interest" description="Disordered" evidence="1">
    <location>
        <begin position="131"/>
        <end position="163"/>
    </location>
</feature>
<dbReference type="AlphaFoldDB" id="A0A5A7QV74"/>
<evidence type="ECO:0000256" key="1">
    <source>
        <dbReference type="SAM" id="MobiDB-lite"/>
    </source>
</evidence>
<dbReference type="Proteomes" id="UP000325081">
    <property type="component" value="Unassembled WGS sequence"/>
</dbReference>
<comment type="caution">
    <text evidence="2">The sequence shown here is derived from an EMBL/GenBank/DDBJ whole genome shotgun (WGS) entry which is preliminary data.</text>
</comment>
<reference evidence="3" key="1">
    <citation type="journal article" date="2019" name="Curr. Biol.">
        <title>Genome Sequence of Striga asiatica Provides Insight into the Evolution of Plant Parasitism.</title>
        <authorList>
            <person name="Yoshida S."/>
            <person name="Kim S."/>
            <person name="Wafula E.K."/>
            <person name="Tanskanen J."/>
            <person name="Kim Y.M."/>
            <person name="Honaas L."/>
            <person name="Yang Z."/>
            <person name="Spallek T."/>
            <person name="Conn C.E."/>
            <person name="Ichihashi Y."/>
            <person name="Cheong K."/>
            <person name="Cui S."/>
            <person name="Der J.P."/>
            <person name="Gundlach H."/>
            <person name="Jiao Y."/>
            <person name="Hori C."/>
            <person name="Ishida J.K."/>
            <person name="Kasahara H."/>
            <person name="Kiba T."/>
            <person name="Kim M.S."/>
            <person name="Koo N."/>
            <person name="Laohavisit A."/>
            <person name="Lee Y.H."/>
            <person name="Lumba S."/>
            <person name="McCourt P."/>
            <person name="Mortimer J.C."/>
            <person name="Mutuku J.M."/>
            <person name="Nomura T."/>
            <person name="Sasaki-Sekimoto Y."/>
            <person name="Seto Y."/>
            <person name="Wang Y."/>
            <person name="Wakatake T."/>
            <person name="Sakakibara H."/>
            <person name="Demura T."/>
            <person name="Yamaguchi S."/>
            <person name="Yoneyama K."/>
            <person name="Manabe R.I."/>
            <person name="Nelson D.C."/>
            <person name="Schulman A.H."/>
            <person name="Timko M.P."/>
            <person name="dePamphilis C.W."/>
            <person name="Choi D."/>
            <person name="Shirasu K."/>
        </authorList>
    </citation>
    <scope>NUCLEOTIDE SEQUENCE [LARGE SCALE GENOMIC DNA]</scope>
    <source>
        <strain evidence="3">cv. UVA1</strain>
    </source>
</reference>
<sequence>MPKPVTLKARKIRAFHLRKKSPLGQAVRWAGGIFPPYRLKDNRKISQAQTLFVKHSLNGSLLTTRRLMVELAFLGSRLRESSDLVRKTGSLSDILLTTKEKDRRQKRSDDPLEVSVPALFPLLAQKRNYNEERIPSQRLPAEPRGESVVLPAIGPGSGGTTKN</sequence>
<proteinExistence type="predicted"/>
<name>A0A5A7QV74_STRAF</name>
<evidence type="ECO:0000313" key="3">
    <source>
        <dbReference type="Proteomes" id="UP000325081"/>
    </source>
</evidence>
<dbReference type="EMBL" id="BKCP01008070">
    <property type="protein sequence ID" value="GER47801.1"/>
    <property type="molecule type" value="Genomic_DNA"/>
</dbReference>
<protein>
    <submittedName>
        <fullName evidence="2">Disease resistance protein</fullName>
    </submittedName>
</protein>
<accession>A0A5A7QV74</accession>